<protein>
    <submittedName>
        <fullName evidence="1">Uncharacterized protein</fullName>
    </submittedName>
</protein>
<comment type="caution">
    <text evidence="1">The sequence shown here is derived from an EMBL/GenBank/DDBJ whole genome shotgun (WGS) entry which is preliminary data.</text>
</comment>
<dbReference type="Proteomes" id="UP000599391">
    <property type="component" value="Unassembled WGS sequence"/>
</dbReference>
<name>A0A8J7HG61_9CYAN</name>
<dbReference type="AlphaFoldDB" id="A0A8J7HG61"/>
<dbReference type="EMBL" id="JAECZB010000092">
    <property type="protein sequence ID" value="MBH8555038.1"/>
    <property type="molecule type" value="Genomic_DNA"/>
</dbReference>
<proteinExistence type="predicted"/>
<keyword evidence="2" id="KW-1185">Reference proteome</keyword>
<accession>A0A8J7HG61</accession>
<reference evidence="1 2" key="1">
    <citation type="journal article" date="2021" name="Int. J. Syst. Evol. Microbiol.">
        <title>Amazonocrinis nigriterrae gen. nov., sp. nov., Atlanticothrix silvestris gen. nov., sp. nov. and Dendronalium phyllosphericum gen. nov., sp. nov., nostocacean cyanobacteria from Brazilian environments.</title>
        <authorList>
            <person name="Alvarenga D.O."/>
            <person name="Andreote A.P.D."/>
            <person name="Branco L.H.Z."/>
            <person name="Delbaje E."/>
            <person name="Cruz R.B."/>
            <person name="Varani A.M."/>
            <person name="Fiore M.F."/>
        </authorList>
    </citation>
    <scope>NUCLEOTIDE SEQUENCE [LARGE SCALE GENOMIC DNA]</scope>
    <source>
        <strain evidence="1 2">CENA357</strain>
    </source>
</reference>
<gene>
    <name evidence="1" type="ORF">I8751_22355</name>
</gene>
<organism evidence="1 2">
    <name type="scientific">Atlanticothrix silvestris CENA357</name>
    <dbReference type="NCBI Taxonomy" id="1725252"/>
    <lineage>
        <taxon>Bacteria</taxon>
        <taxon>Bacillati</taxon>
        <taxon>Cyanobacteriota</taxon>
        <taxon>Cyanophyceae</taxon>
        <taxon>Nostocales</taxon>
        <taxon>Nodulariaceae</taxon>
        <taxon>Atlanticothrix</taxon>
        <taxon>Atlanticothrix silvestris</taxon>
    </lineage>
</organism>
<evidence type="ECO:0000313" key="1">
    <source>
        <dbReference type="EMBL" id="MBH8555038.1"/>
    </source>
</evidence>
<evidence type="ECO:0000313" key="2">
    <source>
        <dbReference type="Proteomes" id="UP000599391"/>
    </source>
</evidence>
<sequence>MSQAFSQLKQAEIWMRDAYEHEVKFIGQSVMVFQLRGHPWTVIYRFCKPPYDSDLPYPVGATAEDAYIPALFVLECPNLDEKIILRLENLNRSDLERMDYVAYR</sequence>